<evidence type="ECO:0000313" key="3">
    <source>
        <dbReference type="Proteomes" id="UP000030710"/>
    </source>
</evidence>
<dbReference type="InterPro" id="IPR040493">
    <property type="entry name" value="DUF5518"/>
</dbReference>
<feature type="transmembrane region" description="Helical" evidence="1">
    <location>
        <begin position="105"/>
        <end position="128"/>
    </location>
</feature>
<keyword evidence="1" id="KW-1133">Transmembrane helix</keyword>
<feature type="transmembrane region" description="Helical" evidence="1">
    <location>
        <begin position="48"/>
        <end position="67"/>
    </location>
</feature>
<keyword evidence="1" id="KW-0472">Membrane</keyword>
<reference evidence="2 3" key="1">
    <citation type="journal article" date="2013" name="PLoS ONE">
        <title>Assembly-driven community genomics of a hypersaline microbial ecosystem.</title>
        <authorList>
            <person name="Podell S."/>
            <person name="Ugalde J.A."/>
            <person name="Narasingarao P."/>
            <person name="Banfield J.F."/>
            <person name="Heidelberg K.B."/>
            <person name="Allen E.E."/>
        </authorList>
    </citation>
    <scope>NUCLEOTIDE SEQUENCE [LARGE SCALE GENOMIC DNA]</scope>
    <source>
        <strain evidence="3">J07HQW2</strain>
    </source>
</reference>
<protein>
    <submittedName>
        <fullName evidence="2">Uncharacterized protein</fullName>
    </submittedName>
</protein>
<dbReference type="Pfam" id="PF17647">
    <property type="entry name" value="DUF5518"/>
    <property type="match status" value="1"/>
</dbReference>
<feature type="transmembrane region" description="Helical" evidence="1">
    <location>
        <begin position="21"/>
        <end position="42"/>
    </location>
</feature>
<dbReference type="AlphaFoldDB" id="U1PTU6"/>
<dbReference type="Proteomes" id="UP000030710">
    <property type="component" value="Unassembled WGS sequence"/>
</dbReference>
<evidence type="ECO:0000256" key="1">
    <source>
        <dbReference type="SAM" id="Phobius"/>
    </source>
</evidence>
<evidence type="ECO:0000313" key="2">
    <source>
        <dbReference type="EMBL" id="ERG97237.1"/>
    </source>
</evidence>
<dbReference type="EMBL" id="KE356561">
    <property type="protein sequence ID" value="ERG97237.1"/>
    <property type="molecule type" value="Genomic_DNA"/>
</dbReference>
<dbReference type="eggNOG" id="arCOG13573">
    <property type="taxonomic scope" value="Archaea"/>
</dbReference>
<sequence length="147" mass="15499">MMLLSRANMASKSPHRSIPQVWRVAILGMIAALPATVIINWLPNSEASIGGGVMIIGSILAGGFAATRSVEPSAAGLRTGFLGGMIALSVFIITEGMTLRWSLNLTVFFLIAVVMLLCTSPFFGMIFARIGGWVANTVADSRAKQAS</sequence>
<organism evidence="2 3">
    <name type="scientific">Haloquadratum walsbyi J07HQW2</name>
    <dbReference type="NCBI Taxonomy" id="1238425"/>
    <lineage>
        <taxon>Archaea</taxon>
        <taxon>Methanobacteriati</taxon>
        <taxon>Methanobacteriota</taxon>
        <taxon>Stenosarchaea group</taxon>
        <taxon>Halobacteria</taxon>
        <taxon>Halobacteriales</taxon>
        <taxon>Haloferacaceae</taxon>
        <taxon>Haloquadratum</taxon>
    </lineage>
</organism>
<dbReference type="HOGENOM" id="CLU_1754633_0_0_2"/>
<proteinExistence type="predicted"/>
<gene>
    <name evidence="2" type="ORF">J07HQW2_03723</name>
</gene>
<keyword evidence="1" id="KW-0812">Transmembrane</keyword>
<name>U1PTU6_9EURY</name>
<feature type="transmembrane region" description="Helical" evidence="1">
    <location>
        <begin position="79"/>
        <end position="99"/>
    </location>
</feature>
<accession>U1PTU6</accession>